<evidence type="ECO:0000313" key="5">
    <source>
        <dbReference type="EMBL" id="VVT51743.1"/>
    </source>
</evidence>
<feature type="domain" description="RPAP1 N-terminal" evidence="4">
    <location>
        <begin position="106"/>
        <end position="147"/>
    </location>
</feature>
<gene>
    <name evidence="5" type="ORF">SAPINGB_P003198</name>
</gene>
<dbReference type="Proteomes" id="UP000398389">
    <property type="component" value="Unassembled WGS sequence"/>
</dbReference>
<keyword evidence="6" id="KW-1185">Reference proteome</keyword>
<dbReference type="PANTHER" id="PTHR21483">
    <property type="entry name" value="RNA POLYMERASE II-ASSOCIATED PROTEIN 1"/>
    <property type="match status" value="1"/>
</dbReference>
<evidence type="ECO:0000256" key="1">
    <source>
        <dbReference type="ARBA" id="ARBA00009953"/>
    </source>
</evidence>
<name>A0A5E8BSP1_9ASCO</name>
<organism evidence="5 6">
    <name type="scientific">Magnusiomyces paraingens</name>
    <dbReference type="NCBI Taxonomy" id="2606893"/>
    <lineage>
        <taxon>Eukaryota</taxon>
        <taxon>Fungi</taxon>
        <taxon>Dikarya</taxon>
        <taxon>Ascomycota</taxon>
        <taxon>Saccharomycotina</taxon>
        <taxon>Dipodascomycetes</taxon>
        <taxon>Dipodascales</taxon>
        <taxon>Dipodascaceae</taxon>
        <taxon>Magnusiomyces</taxon>
    </lineage>
</organism>
<dbReference type="Pfam" id="PF08620">
    <property type="entry name" value="RPAP1_C"/>
    <property type="match status" value="1"/>
</dbReference>
<dbReference type="RefSeq" id="XP_031853807.1">
    <property type="nucleotide sequence ID" value="XM_031997916.1"/>
</dbReference>
<dbReference type="AlphaFoldDB" id="A0A5E8BSP1"/>
<protein>
    <recommendedName>
        <fullName evidence="7">RNA polymerase II-associated protein 1 N-terminal domain-containing protein</fullName>
    </recommendedName>
</protein>
<reference evidence="5 6" key="1">
    <citation type="submission" date="2019-09" db="EMBL/GenBank/DDBJ databases">
        <authorList>
            <person name="Brejova B."/>
        </authorList>
    </citation>
    <scope>NUCLEOTIDE SEQUENCE [LARGE SCALE GENOMIC DNA]</scope>
</reference>
<dbReference type="GO" id="GO:0006366">
    <property type="term" value="P:transcription by RNA polymerase II"/>
    <property type="evidence" value="ECO:0007669"/>
    <property type="project" value="InterPro"/>
</dbReference>
<feature type="compositionally biased region" description="Pro residues" evidence="2">
    <location>
        <begin position="16"/>
        <end position="25"/>
    </location>
</feature>
<dbReference type="GeneID" id="43582016"/>
<dbReference type="EMBL" id="CABVLU010000002">
    <property type="protein sequence ID" value="VVT51743.1"/>
    <property type="molecule type" value="Genomic_DNA"/>
</dbReference>
<dbReference type="OrthoDB" id="348201at2759"/>
<sequence>MSMINDIVEHFNNEDPLPPAPPAPVTPHTNQSFPKASSTKFASWRERKLQREKAGQIFTPPGSSTRNKKQQQGEEKDTLADSSIAKALRKAQQRHGGNAKKFTESERIHIENLETLARMSPEEIERERNELLAMMDEHVLRGLLKRATGRGAGENELDDDEVARVLGQNPMGEMDYEEEEEELVTTVDNKDEEADLQATEKMRKTMEGFSIANVGVDGLTDDERYPSFEELQQIQKEMDDAEAAAASNVHFPQPREHVAAELDPTDPQFNEKLHAKYFPALPTEPEKMEWMQPVDEAKEEEELQQAETLGLLPRELRFDFKGHLVSPRQGREISVRAGLHHHGDAPSLAGYTLPELAHLARSSAASQRALAIQTLGRVLFRLGRGRDYGQQIGAGLWGLVDETRVLESLAEAADEKKTRSVSVRAYAVEALWLWRQGGGARPAV</sequence>
<feature type="domain" description="RPAP1 C-terminal" evidence="3">
    <location>
        <begin position="315"/>
        <end position="382"/>
    </location>
</feature>
<evidence type="ECO:0000259" key="4">
    <source>
        <dbReference type="Pfam" id="PF08621"/>
    </source>
</evidence>
<feature type="compositionally biased region" description="Basic and acidic residues" evidence="2">
    <location>
        <begin position="43"/>
        <end position="54"/>
    </location>
</feature>
<dbReference type="InterPro" id="IPR013930">
    <property type="entry name" value="RPAP1_N"/>
</dbReference>
<evidence type="ECO:0000313" key="6">
    <source>
        <dbReference type="Proteomes" id="UP000398389"/>
    </source>
</evidence>
<dbReference type="PANTHER" id="PTHR21483:SF18">
    <property type="entry name" value="RNA POLYMERASE II-ASSOCIATED PROTEIN 1"/>
    <property type="match status" value="1"/>
</dbReference>
<feature type="compositionally biased region" description="Polar residues" evidence="2">
    <location>
        <begin position="27"/>
        <end position="41"/>
    </location>
</feature>
<dbReference type="Pfam" id="PF08621">
    <property type="entry name" value="RPAP1_N"/>
    <property type="match status" value="1"/>
</dbReference>
<comment type="similarity">
    <text evidence="1">Belongs to the RPAP1 family.</text>
</comment>
<dbReference type="InterPro" id="IPR013929">
    <property type="entry name" value="RPAP1_C"/>
</dbReference>
<evidence type="ECO:0008006" key="7">
    <source>
        <dbReference type="Google" id="ProtNLM"/>
    </source>
</evidence>
<evidence type="ECO:0000256" key="2">
    <source>
        <dbReference type="SAM" id="MobiDB-lite"/>
    </source>
</evidence>
<accession>A0A5E8BSP1</accession>
<feature type="region of interest" description="Disordered" evidence="2">
    <location>
        <begin position="11"/>
        <end position="103"/>
    </location>
</feature>
<evidence type="ECO:0000259" key="3">
    <source>
        <dbReference type="Pfam" id="PF08620"/>
    </source>
</evidence>
<dbReference type="InterPro" id="IPR039913">
    <property type="entry name" value="RPAP1/Rba50"/>
</dbReference>
<proteinExistence type="inferred from homology"/>